<dbReference type="SUPFAM" id="SSF47954">
    <property type="entry name" value="Cyclin-like"/>
    <property type="match status" value="1"/>
</dbReference>
<gene>
    <name evidence="4" type="ORF">QVE165_LOCUS11215</name>
</gene>
<comment type="caution">
    <text evidence="4">The sequence shown here is derived from an EMBL/GenBank/DDBJ whole genome shotgun (WGS) entry which is preliminary data.</text>
</comment>
<evidence type="ECO:0000256" key="1">
    <source>
        <dbReference type="ARBA" id="ARBA00023127"/>
    </source>
</evidence>
<organism evidence="4 5">
    <name type="scientific">Adineta steineri</name>
    <dbReference type="NCBI Taxonomy" id="433720"/>
    <lineage>
        <taxon>Eukaryota</taxon>
        <taxon>Metazoa</taxon>
        <taxon>Spiralia</taxon>
        <taxon>Gnathifera</taxon>
        <taxon>Rotifera</taxon>
        <taxon>Eurotatoria</taxon>
        <taxon>Bdelloidea</taxon>
        <taxon>Adinetida</taxon>
        <taxon>Adinetidae</taxon>
        <taxon>Adineta</taxon>
    </lineage>
</organism>
<reference evidence="4" key="1">
    <citation type="submission" date="2021-02" db="EMBL/GenBank/DDBJ databases">
        <authorList>
            <person name="Nowell W R."/>
        </authorList>
    </citation>
    <scope>NUCLEOTIDE SEQUENCE</scope>
</reference>
<feature type="domain" description="Cyclin C-terminal" evidence="3">
    <location>
        <begin position="133"/>
        <end position="238"/>
    </location>
</feature>
<accession>A0A814BYM6</accession>
<name>A0A814BYM6_9BILA</name>
<sequence length="258" mass="29932">MEEHQLETMLSIERICYSTKFIKSHPDRRIIALGLHKLSDDEKMSDDVFALTMNIFDRFILKYSAIMNDHYCQLIALSCYNLAKKLRSNISINNENEQTSLILLNQNYTDEEIFDAEQLIVETLDWDLSTVVPHDYIHLIFQYIPLTENDKAKIRLHVNTLLSITICELNTLTIFPSILCCASIRVAINGLSIFDIYYNDELIMKTIHCTNQELIKIQREIEQIFQSYVPKKVPATKRPCLAQINTSNKTHSSSPRVK</sequence>
<dbReference type="InterPro" id="IPR004367">
    <property type="entry name" value="Cyclin_C-dom"/>
</dbReference>
<evidence type="ECO:0000259" key="3">
    <source>
        <dbReference type="Pfam" id="PF02984"/>
    </source>
</evidence>
<evidence type="ECO:0000259" key="2">
    <source>
        <dbReference type="Pfam" id="PF00134"/>
    </source>
</evidence>
<dbReference type="Pfam" id="PF02984">
    <property type="entry name" value="Cyclin_C"/>
    <property type="match status" value="1"/>
</dbReference>
<dbReference type="OrthoDB" id="306099at2759"/>
<protein>
    <submittedName>
        <fullName evidence="4">Uncharacterized protein</fullName>
    </submittedName>
</protein>
<evidence type="ECO:0000313" key="4">
    <source>
        <dbReference type="EMBL" id="CAF0933131.1"/>
    </source>
</evidence>
<dbReference type="InterPro" id="IPR036915">
    <property type="entry name" value="Cyclin-like_sf"/>
</dbReference>
<dbReference type="Pfam" id="PF00134">
    <property type="entry name" value="Cyclin_N"/>
    <property type="match status" value="1"/>
</dbReference>
<evidence type="ECO:0000313" key="5">
    <source>
        <dbReference type="Proteomes" id="UP000663832"/>
    </source>
</evidence>
<feature type="domain" description="Cyclin N-terminal" evidence="2">
    <location>
        <begin position="15"/>
        <end position="129"/>
    </location>
</feature>
<dbReference type="AlphaFoldDB" id="A0A814BYM6"/>
<proteinExistence type="predicted"/>
<keyword evidence="5" id="KW-1185">Reference proteome</keyword>
<dbReference type="PANTHER" id="PTHR10177">
    <property type="entry name" value="CYCLINS"/>
    <property type="match status" value="1"/>
</dbReference>
<dbReference type="EMBL" id="CAJNOM010000054">
    <property type="protein sequence ID" value="CAF0933131.1"/>
    <property type="molecule type" value="Genomic_DNA"/>
</dbReference>
<keyword evidence="1" id="KW-0195">Cyclin</keyword>
<dbReference type="Proteomes" id="UP000663832">
    <property type="component" value="Unassembled WGS sequence"/>
</dbReference>
<dbReference type="InterPro" id="IPR006671">
    <property type="entry name" value="Cyclin_N"/>
</dbReference>
<dbReference type="InterPro" id="IPR039361">
    <property type="entry name" value="Cyclin"/>
</dbReference>
<dbReference type="Gene3D" id="1.10.472.10">
    <property type="entry name" value="Cyclin-like"/>
    <property type="match status" value="2"/>
</dbReference>